<accession>A0AAV8U5U3</accession>
<evidence type="ECO:0000256" key="4">
    <source>
        <dbReference type="ARBA" id="ARBA00023278"/>
    </source>
</evidence>
<comment type="similarity">
    <text evidence="1">Belongs to the CLV3/ESR signal peptide family.</text>
</comment>
<evidence type="ECO:0000313" key="8">
    <source>
        <dbReference type="Proteomes" id="UP001159364"/>
    </source>
</evidence>
<reference evidence="7 8" key="1">
    <citation type="submission" date="2021-09" db="EMBL/GenBank/DDBJ databases">
        <title>Genomic insights and catalytic innovation underlie evolution of tropane alkaloids biosynthesis.</title>
        <authorList>
            <person name="Wang Y.-J."/>
            <person name="Tian T."/>
            <person name="Huang J.-P."/>
            <person name="Huang S.-X."/>
        </authorList>
    </citation>
    <scope>NUCLEOTIDE SEQUENCE [LARGE SCALE GENOMIC DNA]</scope>
    <source>
        <strain evidence="7">KIB-2018</strain>
        <tissue evidence="7">Leaf</tissue>
    </source>
</reference>
<dbReference type="PANTHER" id="PTHR34359">
    <property type="entry name" value="CLAVATA3/ESR (CLE)-RELATED PROTEIN 10"/>
    <property type="match status" value="1"/>
</dbReference>
<dbReference type="GO" id="GO:0030154">
    <property type="term" value="P:cell differentiation"/>
    <property type="evidence" value="ECO:0007669"/>
    <property type="project" value="UniProtKB-KW"/>
</dbReference>
<evidence type="ECO:0000256" key="1">
    <source>
        <dbReference type="ARBA" id="ARBA00005416"/>
    </source>
</evidence>
<keyword evidence="6" id="KW-0732">Signal</keyword>
<evidence type="ECO:0000313" key="7">
    <source>
        <dbReference type="EMBL" id="KAJ8774655.1"/>
    </source>
</evidence>
<gene>
    <name evidence="7" type="ORF">K2173_017101</name>
</gene>
<keyword evidence="4" id="KW-0379">Hydroxylation</keyword>
<keyword evidence="2" id="KW-0217">Developmental protein</keyword>
<dbReference type="EMBL" id="JAIWQS010000001">
    <property type="protein sequence ID" value="KAJ8774655.1"/>
    <property type="molecule type" value="Genomic_DNA"/>
</dbReference>
<evidence type="ECO:0000256" key="3">
    <source>
        <dbReference type="ARBA" id="ARBA00022782"/>
    </source>
</evidence>
<evidence type="ECO:0000256" key="6">
    <source>
        <dbReference type="SAM" id="SignalP"/>
    </source>
</evidence>
<comment type="caution">
    <text evidence="7">The sequence shown here is derived from an EMBL/GenBank/DDBJ whole genome shotgun (WGS) entry which is preliminary data.</text>
</comment>
<dbReference type="InterPro" id="IPR039618">
    <property type="entry name" value="CLE9-13"/>
</dbReference>
<organism evidence="7 8">
    <name type="scientific">Erythroxylum novogranatense</name>
    <dbReference type="NCBI Taxonomy" id="1862640"/>
    <lineage>
        <taxon>Eukaryota</taxon>
        <taxon>Viridiplantae</taxon>
        <taxon>Streptophyta</taxon>
        <taxon>Embryophyta</taxon>
        <taxon>Tracheophyta</taxon>
        <taxon>Spermatophyta</taxon>
        <taxon>Magnoliopsida</taxon>
        <taxon>eudicotyledons</taxon>
        <taxon>Gunneridae</taxon>
        <taxon>Pentapetalae</taxon>
        <taxon>rosids</taxon>
        <taxon>fabids</taxon>
        <taxon>Malpighiales</taxon>
        <taxon>Erythroxylaceae</taxon>
        <taxon>Erythroxylum</taxon>
    </lineage>
</organism>
<dbReference type="AlphaFoldDB" id="A0AAV8U5U3"/>
<keyword evidence="3" id="KW-0221">Differentiation</keyword>
<feature type="compositionally biased region" description="Basic and acidic residues" evidence="5">
    <location>
        <begin position="92"/>
        <end position="107"/>
    </location>
</feature>
<feature type="region of interest" description="Disordered" evidence="5">
    <location>
        <begin position="71"/>
        <end position="117"/>
    </location>
</feature>
<evidence type="ECO:0008006" key="9">
    <source>
        <dbReference type="Google" id="ProtNLM"/>
    </source>
</evidence>
<proteinExistence type="inferred from homology"/>
<protein>
    <recommendedName>
        <fullName evidence="9">CLAVATA3/ESR (CLE)-related protein 9</fullName>
    </recommendedName>
</protein>
<dbReference type="Proteomes" id="UP001159364">
    <property type="component" value="Linkage Group LG01"/>
</dbReference>
<feature type="chain" id="PRO_5043877407" description="CLAVATA3/ESR (CLE)-related protein 9" evidence="6">
    <location>
        <begin position="23"/>
        <end position="117"/>
    </location>
</feature>
<dbReference type="PANTHER" id="PTHR34359:SF5">
    <property type="entry name" value="CLAVATA3_ESR (CLE)-RELATED PROTEIN 9"/>
    <property type="match status" value="1"/>
</dbReference>
<evidence type="ECO:0000256" key="5">
    <source>
        <dbReference type="SAM" id="MobiDB-lite"/>
    </source>
</evidence>
<evidence type="ECO:0000256" key="2">
    <source>
        <dbReference type="ARBA" id="ARBA00022473"/>
    </source>
</evidence>
<feature type="signal peptide" evidence="6">
    <location>
        <begin position="1"/>
        <end position="22"/>
    </location>
</feature>
<keyword evidence="8" id="KW-1185">Reference proteome</keyword>
<name>A0AAV8U5U3_9ROSI</name>
<sequence length="117" mass="13441">MSADRFLVTAMLFLFFVSSSEARVLLASSVSSPRNHLHLYQFNRQRHSCGFFPYRTSNSLCIHLQRMNQQRRLRATPTPPSTQLVVRPRSPLGDHEIDPRYGVEKRLVPSGPNPLHN</sequence>